<comment type="function">
    <text evidence="11 12">Key component of the proton channel; it plays a direct role in the translocation of protons across the membrane.</text>
</comment>
<dbReference type="GO" id="GO:0005886">
    <property type="term" value="C:plasma membrane"/>
    <property type="evidence" value="ECO:0007669"/>
    <property type="project" value="UniProtKB-SubCell"/>
</dbReference>
<dbReference type="AlphaFoldDB" id="A0A9D9NMH7"/>
<dbReference type="PANTHER" id="PTHR11410:SF0">
    <property type="entry name" value="ATP SYNTHASE SUBUNIT A"/>
    <property type="match status" value="1"/>
</dbReference>
<feature type="transmembrane region" description="Helical" evidence="11">
    <location>
        <begin position="182"/>
        <end position="205"/>
    </location>
</feature>
<organism evidence="14 15">
    <name type="scientific">Candidatus Cryptobacteroides excrementipullorum</name>
    <dbReference type="NCBI Taxonomy" id="2840761"/>
    <lineage>
        <taxon>Bacteria</taxon>
        <taxon>Pseudomonadati</taxon>
        <taxon>Bacteroidota</taxon>
        <taxon>Bacteroidia</taxon>
        <taxon>Bacteroidales</taxon>
        <taxon>Candidatus Cryptobacteroides</taxon>
    </lineage>
</organism>
<feature type="transmembrane region" description="Helical" evidence="11">
    <location>
        <begin position="211"/>
        <end position="233"/>
    </location>
</feature>
<keyword evidence="8 11" id="KW-0406">Ion transport</keyword>
<accession>A0A9D9NMH7</accession>
<comment type="caution">
    <text evidence="14">The sequence shown here is derived from an EMBL/GenBank/DDBJ whole genome shotgun (WGS) entry which is preliminary data.</text>
</comment>
<gene>
    <name evidence="11 14" type="primary">atpB</name>
    <name evidence="14" type="ORF">IAB80_06500</name>
</gene>
<evidence type="ECO:0000256" key="13">
    <source>
        <dbReference type="SAM" id="SignalP"/>
    </source>
</evidence>
<evidence type="ECO:0000256" key="5">
    <source>
        <dbReference type="ARBA" id="ARBA00022692"/>
    </source>
</evidence>
<dbReference type="PRINTS" id="PR00123">
    <property type="entry name" value="ATPASEA"/>
</dbReference>
<dbReference type="InterPro" id="IPR035908">
    <property type="entry name" value="F0_ATP_A_sf"/>
</dbReference>
<keyword evidence="13" id="KW-0732">Signal</keyword>
<keyword evidence="4 11" id="KW-0138">CF(0)</keyword>
<evidence type="ECO:0000256" key="6">
    <source>
        <dbReference type="ARBA" id="ARBA00022781"/>
    </source>
</evidence>
<reference evidence="14" key="1">
    <citation type="submission" date="2020-10" db="EMBL/GenBank/DDBJ databases">
        <authorList>
            <person name="Gilroy R."/>
        </authorList>
    </citation>
    <scope>NUCLEOTIDE SEQUENCE</scope>
    <source>
        <strain evidence="14">2478</strain>
    </source>
</reference>
<evidence type="ECO:0000313" key="14">
    <source>
        <dbReference type="EMBL" id="MBO8478518.1"/>
    </source>
</evidence>
<evidence type="ECO:0000256" key="9">
    <source>
        <dbReference type="ARBA" id="ARBA00023136"/>
    </source>
</evidence>
<dbReference type="InterPro" id="IPR045083">
    <property type="entry name" value="ATP_synth_F0_asu_bact/mt"/>
</dbReference>
<keyword evidence="6 11" id="KW-0375">Hydrogen ion transport</keyword>
<comment type="subcellular location">
    <subcellularLocation>
        <location evidence="11 12">Cell membrane</location>
        <topology evidence="11 12">Multi-pass membrane protein</topology>
    </subcellularLocation>
    <subcellularLocation>
        <location evidence="1">Membrane</location>
        <topology evidence="1">Multi-pass membrane protein</topology>
    </subcellularLocation>
</comment>
<dbReference type="Pfam" id="PF00119">
    <property type="entry name" value="ATP-synt_A"/>
    <property type="match status" value="1"/>
</dbReference>
<feature type="transmembrane region" description="Helical" evidence="11">
    <location>
        <begin position="276"/>
        <end position="298"/>
    </location>
</feature>
<evidence type="ECO:0000256" key="8">
    <source>
        <dbReference type="ARBA" id="ARBA00023065"/>
    </source>
</evidence>
<dbReference type="HAMAP" id="MF_01393">
    <property type="entry name" value="ATP_synth_a_bact"/>
    <property type="match status" value="1"/>
</dbReference>
<dbReference type="NCBIfam" id="TIGR01131">
    <property type="entry name" value="ATP_synt_6_or_A"/>
    <property type="match status" value="1"/>
</dbReference>
<sequence length="354" mass="39421">MKWTRQIIIILSLLVFPATAFAAGQGEEEPLDVKTMLFEHIGDSYQWHITRIGDKDISVPLPVIVKSSTGWHCFLSSRLEEGPYEGLYLAEGGKYDGKIVEKDASGNEVRPFDISVTKNVLGLMINSLILVILVLGCSRWYRKHDALKEAPTGVASLMEPVIEMINDDVIKGSIPGKLGEKFAPYLLTVFFFVLINNLMGIIPIFPGGANITGNIAITFVLALFTFLAVNLFANRHYWKDIFWPDVPWWLKVPVPLIPFTEFIGIFTKPFALMIRLFANILAGHAIILSFVFIIFITVKMGPLVNGTMTVVSVLFGVFMDCIELLVAFIQAYVFTMLSAVFIGLAHEEPEAGKE</sequence>
<keyword evidence="3 11" id="KW-0813">Transport</keyword>
<name>A0A9D9NMH7_9BACT</name>
<evidence type="ECO:0000256" key="12">
    <source>
        <dbReference type="RuleBase" id="RU000483"/>
    </source>
</evidence>
<protein>
    <recommendedName>
        <fullName evidence="11 12">ATP synthase subunit a</fullName>
    </recommendedName>
    <alternativeName>
        <fullName evidence="11">ATP synthase F0 sector subunit a</fullName>
    </alternativeName>
    <alternativeName>
        <fullName evidence="11">F-ATPase subunit 6</fullName>
    </alternativeName>
</protein>
<evidence type="ECO:0000256" key="2">
    <source>
        <dbReference type="ARBA" id="ARBA00006810"/>
    </source>
</evidence>
<feature type="transmembrane region" description="Helical" evidence="11">
    <location>
        <begin position="120"/>
        <end position="141"/>
    </location>
</feature>
<dbReference type="EMBL" id="JADILZ010000055">
    <property type="protein sequence ID" value="MBO8478518.1"/>
    <property type="molecule type" value="Genomic_DNA"/>
</dbReference>
<reference evidence="14" key="2">
    <citation type="journal article" date="2021" name="PeerJ">
        <title>Extensive microbial diversity within the chicken gut microbiome revealed by metagenomics and culture.</title>
        <authorList>
            <person name="Gilroy R."/>
            <person name="Ravi A."/>
            <person name="Getino M."/>
            <person name="Pursley I."/>
            <person name="Horton D.L."/>
            <person name="Alikhan N.F."/>
            <person name="Baker D."/>
            <person name="Gharbi K."/>
            <person name="Hall N."/>
            <person name="Watson M."/>
            <person name="Adriaenssens E.M."/>
            <person name="Foster-Nyarko E."/>
            <person name="Jarju S."/>
            <person name="Secka A."/>
            <person name="Antonio M."/>
            <person name="Oren A."/>
            <person name="Chaudhuri R.R."/>
            <person name="La Ragione R."/>
            <person name="Hildebrand F."/>
            <person name="Pallen M.J."/>
        </authorList>
    </citation>
    <scope>NUCLEOTIDE SEQUENCE</scope>
    <source>
        <strain evidence="14">2478</strain>
    </source>
</reference>
<dbReference type="SUPFAM" id="SSF81336">
    <property type="entry name" value="F1F0 ATP synthase subunit A"/>
    <property type="match status" value="1"/>
</dbReference>
<dbReference type="GO" id="GO:0045259">
    <property type="term" value="C:proton-transporting ATP synthase complex"/>
    <property type="evidence" value="ECO:0007669"/>
    <property type="project" value="UniProtKB-KW"/>
</dbReference>
<comment type="similarity">
    <text evidence="2 11 12">Belongs to the ATPase A chain family.</text>
</comment>
<keyword evidence="5 11" id="KW-0812">Transmembrane</keyword>
<evidence type="ECO:0000256" key="4">
    <source>
        <dbReference type="ARBA" id="ARBA00022547"/>
    </source>
</evidence>
<proteinExistence type="inferred from homology"/>
<keyword evidence="10 11" id="KW-0066">ATP synthesis</keyword>
<feature type="signal peptide" evidence="13">
    <location>
        <begin position="1"/>
        <end position="22"/>
    </location>
</feature>
<evidence type="ECO:0000256" key="10">
    <source>
        <dbReference type="ARBA" id="ARBA00023310"/>
    </source>
</evidence>
<dbReference type="CDD" id="cd00310">
    <property type="entry name" value="ATP-synt_Fo_a_6"/>
    <property type="match status" value="1"/>
</dbReference>
<keyword evidence="11" id="KW-1003">Cell membrane</keyword>
<dbReference type="GO" id="GO:0046933">
    <property type="term" value="F:proton-transporting ATP synthase activity, rotational mechanism"/>
    <property type="evidence" value="ECO:0007669"/>
    <property type="project" value="UniProtKB-UniRule"/>
</dbReference>
<evidence type="ECO:0000256" key="11">
    <source>
        <dbReference type="HAMAP-Rule" id="MF_01393"/>
    </source>
</evidence>
<dbReference type="Proteomes" id="UP000823771">
    <property type="component" value="Unassembled WGS sequence"/>
</dbReference>
<dbReference type="PANTHER" id="PTHR11410">
    <property type="entry name" value="ATP SYNTHASE SUBUNIT A"/>
    <property type="match status" value="1"/>
</dbReference>
<evidence type="ECO:0000256" key="3">
    <source>
        <dbReference type="ARBA" id="ARBA00022448"/>
    </source>
</evidence>
<feature type="chain" id="PRO_5038714693" description="ATP synthase subunit a" evidence="13">
    <location>
        <begin position="23"/>
        <end position="354"/>
    </location>
</feature>
<evidence type="ECO:0000256" key="7">
    <source>
        <dbReference type="ARBA" id="ARBA00022989"/>
    </source>
</evidence>
<dbReference type="InterPro" id="IPR000568">
    <property type="entry name" value="ATP_synth_F0_asu"/>
</dbReference>
<keyword evidence="9 11" id="KW-0472">Membrane</keyword>
<keyword evidence="7 11" id="KW-1133">Transmembrane helix</keyword>
<dbReference type="Gene3D" id="1.20.120.220">
    <property type="entry name" value="ATP synthase, F0 complex, subunit A"/>
    <property type="match status" value="1"/>
</dbReference>
<evidence type="ECO:0000313" key="15">
    <source>
        <dbReference type="Proteomes" id="UP000823771"/>
    </source>
</evidence>
<evidence type="ECO:0000256" key="1">
    <source>
        <dbReference type="ARBA" id="ARBA00004141"/>
    </source>
</evidence>